<dbReference type="PANTHER" id="PTHR13298:SF11">
    <property type="entry name" value="RAPAMYCIN-INSENSITIVE COMPANION OF MTOR"/>
    <property type="match status" value="1"/>
</dbReference>
<dbReference type="InterPro" id="IPR028268">
    <property type="entry name" value="Pianissimo_fam"/>
</dbReference>
<dbReference type="PANTHER" id="PTHR13298">
    <property type="entry name" value="CYTOSOLIC REGULATOR PIANISSIMO"/>
    <property type="match status" value="1"/>
</dbReference>
<keyword evidence="2" id="KW-1185">Reference proteome</keyword>
<dbReference type="GO" id="GO:0043539">
    <property type="term" value="F:protein serine/threonine kinase activator activity"/>
    <property type="evidence" value="ECO:0007669"/>
    <property type="project" value="TreeGrafter"/>
</dbReference>
<organism evidence="1 2">
    <name type="scientific">Paramuricea clavata</name>
    <name type="common">Red gorgonian</name>
    <name type="synonym">Violescent sea-whip</name>
    <dbReference type="NCBI Taxonomy" id="317549"/>
    <lineage>
        <taxon>Eukaryota</taxon>
        <taxon>Metazoa</taxon>
        <taxon>Cnidaria</taxon>
        <taxon>Anthozoa</taxon>
        <taxon>Octocorallia</taxon>
        <taxon>Malacalcyonacea</taxon>
        <taxon>Plexauridae</taxon>
        <taxon>Paramuricea</taxon>
    </lineage>
</organism>
<sequence length="101" mass="11551">MKKDPKENMKFVLKEIATRAGMSAGKKMGYVNNFTKLIQTTAVGSDFGFSSEEIIICLRVTIFNRSKEVRAAAVRALRYLFTDENSFSEMMKLRVDIFIVR</sequence>
<evidence type="ECO:0000313" key="1">
    <source>
        <dbReference type="EMBL" id="CAB4025143.1"/>
    </source>
</evidence>
<dbReference type="Pfam" id="PF14664">
    <property type="entry name" value="RICTOR_N"/>
    <property type="match status" value="1"/>
</dbReference>
<accession>A0A7D9JAI6</accession>
<dbReference type="EMBL" id="CACRXK020013438">
    <property type="protein sequence ID" value="CAB4025143.1"/>
    <property type="molecule type" value="Genomic_DNA"/>
</dbReference>
<dbReference type="GO" id="GO:0031932">
    <property type="term" value="C:TORC2 complex"/>
    <property type="evidence" value="ECO:0007669"/>
    <property type="project" value="InterPro"/>
</dbReference>
<dbReference type="AlphaFoldDB" id="A0A7D9JAI6"/>
<dbReference type="Proteomes" id="UP001152795">
    <property type="component" value="Unassembled WGS sequence"/>
</dbReference>
<protein>
    <submittedName>
        <fullName evidence="1">Uncharacterized protein</fullName>
    </submittedName>
</protein>
<evidence type="ECO:0000313" key="2">
    <source>
        <dbReference type="Proteomes" id="UP001152795"/>
    </source>
</evidence>
<name>A0A7D9JAI6_PARCT</name>
<reference evidence="1" key="1">
    <citation type="submission" date="2020-04" db="EMBL/GenBank/DDBJ databases">
        <authorList>
            <person name="Alioto T."/>
            <person name="Alioto T."/>
            <person name="Gomez Garrido J."/>
        </authorList>
    </citation>
    <scope>NUCLEOTIDE SEQUENCE</scope>
    <source>
        <strain evidence="1">A484AB</strain>
    </source>
</reference>
<dbReference type="InterPro" id="IPR028267">
    <property type="entry name" value="Pianissimo_N"/>
</dbReference>
<dbReference type="OrthoDB" id="271111at2759"/>
<proteinExistence type="predicted"/>
<dbReference type="GO" id="GO:0038203">
    <property type="term" value="P:TORC2 signaling"/>
    <property type="evidence" value="ECO:0007669"/>
    <property type="project" value="TreeGrafter"/>
</dbReference>
<comment type="caution">
    <text evidence="1">The sequence shown here is derived from an EMBL/GenBank/DDBJ whole genome shotgun (WGS) entry which is preliminary data.</text>
</comment>
<gene>
    <name evidence="1" type="ORF">PACLA_8A057681</name>
</gene>
<dbReference type="GO" id="GO:0051897">
    <property type="term" value="P:positive regulation of phosphatidylinositol 3-kinase/protein kinase B signal transduction"/>
    <property type="evidence" value="ECO:0007669"/>
    <property type="project" value="TreeGrafter"/>
</dbReference>